<dbReference type="AlphaFoldDB" id="A0A8S9J8U0"/>
<feature type="compositionally biased region" description="Polar residues" evidence="1">
    <location>
        <begin position="340"/>
        <end position="351"/>
    </location>
</feature>
<comment type="caution">
    <text evidence="2">The sequence shown here is derived from an EMBL/GenBank/DDBJ whole genome shotgun (WGS) entry which is preliminary data.</text>
</comment>
<accession>A0A8S9J8U0</accession>
<name>A0A8S9J8U0_BRACR</name>
<evidence type="ECO:0000256" key="1">
    <source>
        <dbReference type="SAM" id="MobiDB-lite"/>
    </source>
</evidence>
<dbReference type="EMBL" id="QGKW02001660">
    <property type="protein sequence ID" value="KAF2578681.1"/>
    <property type="molecule type" value="Genomic_DNA"/>
</dbReference>
<organism evidence="2 3">
    <name type="scientific">Brassica cretica</name>
    <name type="common">Mustard</name>
    <dbReference type="NCBI Taxonomy" id="69181"/>
    <lineage>
        <taxon>Eukaryota</taxon>
        <taxon>Viridiplantae</taxon>
        <taxon>Streptophyta</taxon>
        <taxon>Embryophyta</taxon>
        <taxon>Tracheophyta</taxon>
        <taxon>Spermatophyta</taxon>
        <taxon>Magnoliopsida</taxon>
        <taxon>eudicotyledons</taxon>
        <taxon>Gunneridae</taxon>
        <taxon>Pentapetalae</taxon>
        <taxon>rosids</taxon>
        <taxon>malvids</taxon>
        <taxon>Brassicales</taxon>
        <taxon>Brassicaceae</taxon>
        <taxon>Brassiceae</taxon>
        <taxon>Brassica</taxon>
    </lineage>
</organism>
<proteinExistence type="predicted"/>
<protein>
    <submittedName>
        <fullName evidence="2">Uncharacterized protein</fullName>
    </submittedName>
</protein>
<dbReference type="Proteomes" id="UP000712281">
    <property type="component" value="Unassembled WGS sequence"/>
</dbReference>
<feature type="region of interest" description="Disordered" evidence="1">
    <location>
        <begin position="334"/>
        <end position="360"/>
    </location>
</feature>
<sequence length="479" mass="53948">MRMMITLKKKSYPGQFAIPCTVKDIETQEHQSASYLGLWQTIWVCRWSLRMNCSLLWIVPRGTHEELAFLSTVGEVCNLQTNQLCLTLIDLNAHYDPIQVKTPQTISRRINDPGIIAACHCGAEYETEYSASVETHTATSIDSGHQAFLSTVGAVCNLQTNQLCLTLIDLNAHYDPIQVKTPQTISRRINDPGIIAACHCGAEYETEYSASVETHTATSIDSGHQAFLSTVGALCNLQTNQLCLTLIDPNAHYDPIPVKKPQTISRRINDPGMIAACHCGTEYETDYSASIETHSATSIDNEYDEDYEEERATEYRVILDGEEKLLHNSSWKRNAPSIDMTRSPSIDTQPHQRNRKRASTDTAYYKSIDTKVNHVREGDYSIGSWVDGHHHESFAVETSIYAPGENKLQDGFTDEELLNMQRRDETDQIQAEAAWERTRFSHPIDRAIHPSIDTRRPQSIDINNTMSIDNRSIPITTVK</sequence>
<evidence type="ECO:0000313" key="3">
    <source>
        <dbReference type="Proteomes" id="UP000712281"/>
    </source>
</evidence>
<reference evidence="2" key="1">
    <citation type="submission" date="2019-12" db="EMBL/GenBank/DDBJ databases">
        <title>Genome sequencing and annotation of Brassica cretica.</title>
        <authorList>
            <person name="Studholme D.J."/>
            <person name="Sarris P.F."/>
        </authorList>
    </citation>
    <scope>NUCLEOTIDE SEQUENCE</scope>
    <source>
        <strain evidence="2">PFS-001/15</strain>
        <tissue evidence="2">Leaf</tissue>
    </source>
</reference>
<evidence type="ECO:0000313" key="2">
    <source>
        <dbReference type="EMBL" id="KAF2578681.1"/>
    </source>
</evidence>
<gene>
    <name evidence="2" type="ORF">F2Q68_00004525</name>
</gene>